<dbReference type="EMBL" id="BKAG01000001">
    <property type="protein sequence ID" value="GEP40884.1"/>
    <property type="molecule type" value="Genomic_DNA"/>
</dbReference>
<dbReference type="AlphaFoldDB" id="A0A512M2B8"/>
<sequence length="72" mass="8259">MISLQALHDMPLKEKLFVMEALWDDISTAEADLSVPKWQQDLLDERESAVTAGTAKFIDWEDAKREILEAVR</sequence>
<dbReference type="Pfam" id="PF09720">
    <property type="entry name" value="Unstab_antitox"/>
    <property type="match status" value="1"/>
</dbReference>
<evidence type="ECO:0000313" key="1">
    <source>
        <dbReference type="EMBL" id="GEP40884.1"/>
    </source>
</evidence>
<dbReference type="Proteomes" id="UP000321577">
    <property type="component" value="Unassembled WGS sequence"/>
</dbReference>
<dbReference type="InterPro" id="IPR013406">
    <property type="entry name" value="CHP02574_addiction_mod"/>
</dbReference>
<proteinExistence type="predicted"/>
<protein>
    <recommendedName>
        <fullName evidence="3">Addiction module protein</fullName>
    </recommendedName>
</protein>
<comment type="caution">
    <text evidence="1">The sequence shown here is derived from an EMBL/GenBank/DDBJ whole genome shotgun (WGS) entry which is preliminary data.</text>
</comment>
<keyword evidence="2" id="KW-1185">Reference proteome</keyword>
<organism evidence="1 2">
    <name type="scientific">Brevifollis gellanilyticus</name>
    <dbReference type="NCBI Taxonomy" id="748831"/>
    <lineage>
        <taxon>Bacteria</taxon>
        <taxon>Pseudomonadati</taxon>
        <taxon>Verrucomicrobiota</taxon>
        <taxon>Verrucomicrobiia</taxon>
        <taxon>Verrucomicrobiales</taxon>
        <taxon>Verrucomicrobiaceae</taxon>
    </lineage>
</organism>
<evidence type="ECO:0008006" key="3">
    <source>
        <dbReference type="Google" id="ProtNLM"/>
    </source>
</evidence>
<evidence type="ECO:0000313" key="2">
    <source>
        <dbReference type="Proteomes" id="UP000321577"/>
    </source>
</evidence>
<dbReference type="RefSeq" id="WP_218032858.1">
    <property type="nucleotide sequence ID" value="NZ_BKAG01000001.1"/>
</dbReference>
<reference evidence="1 2" key="1">
    <citation type="submission" date="2019-07" db="EMBL/GenBank/DDBJ databases">
        <title>Whole genome shotgun sequence of Brevifollis gellanilyticus NBRC 108608.</title>
        <authorList>
            <person name="Hosoyama A."/>
            <person name="Uohara A."/>
            <person name="Ohji S."/>
            <person name="Ichikawa N."/>
        </authorList>
    </citation>
    <scope>NUCLEOTIDE SEQUENCE [LARGE SCALE GENOMIC DNA]</scope>
    <source>
        <strain evidence="1 2">NBRC 108608</strain>
    </source>
</reference>
<name>A0A512M2B8_9BACT</name>
<accession>A0A512M2B8</accession>
<gene>
    <name evidence="1" type="ORF">BGE01nite_01750</name>
</gene>